<dbReference type="InterPro" id="IPR011035">
    <property type="entry name" value="Ribosomal_bL25/Gln-tRNA_synth"/>
</dbReference>
<dbReference type="NCBIfam" id="TIGR00731">
    <property type="entry name" value="bL25_bact_ctc"/>
    <property type="match status" value="1"/>
</dbReference>
<feature type="domain" description="Large ribosomal subunit protein bL25 L25" evidence="7">
    <location>
        <begin position="5"/>
        <end position="92"/>
    </location>
</feature>
<keyword evidence="4 5" id="KW-0687">Ribonucleoprotein</keyword>
<dbReference type="RefSeq" id="WP_188858611.1">
    <property type="nucleotide sequence ID" value="NZ_BMOS01000027.1"/>
</dbReference>
<dbReference type="GO" id="GO:0006412">
    <property type="term" value="P:translation"/>
    <property type="evidence" value="ECO:0007669"/>
    <property type="project" value="UniProtKB-UniRule"/>
</dbReference>
<keyword evidence="10" id="KW-1185">Reference proteome</keyword>
<feature type="region of interest" description="Disordered" evidence="6">
    <location>
        <begin position="180"/>
        <end position="209"/>
    </location>
</feature>
<dbReference type="InterPro" id="IPR020056">
    <property type="entry name" value="Rbsml_bL25/Gln-tRNA_synth_N"/>
</dbReference>
<sequence length="209" mass="22923">MAIKLKALKRDDLSNSVTKQLRADGQVPAVVYGKDKDSKTVAVDSVELLKTVRDEGRNAIITLDVENGTSVDVMLHEYQIDPIKDSLIHVDFYVVDMSEEMEVSVPVRIEGEAAGAKEGGVMQQPQYEVLVNAKPANFPDEITVNVSELQIGDVITVEDLPASDKYEFVDEPDAVIVTIVPPTEEEPETQLPDDGAEPELVDAKESDEE</sequence>
<reference evidence="9" key="1">
    <citation type="journal article" date="2014" name="Int. J. Syst. Evol. Microbiol.">
        <title>Complete genome sequence of Corynebacterium casei LMG S-19264T (=DSM 44701T), isolated from a smear-ripened cheese.</title>
        <authorList>
            <consortium name="US DOE Joint Genome Institute (JGI-PGF)"/>
            <person name="Walter F."/>
            <person name="Albersmeier A."/>
            <person name="Kalinowski J."/>
            <person name="Ruckert C."/>
        </authorList>
    </citation>
    <scope>NUCLEOTIDE SEQUENCE</scope>
    <source>
        <strain evidence="9">JCM 17251</strain>
    </source>
</reference>
<evidence type="ECO:0000256" key="4">
    <source>
        <dbReference type="ARBA" id="ARBA00023274"/>
    </source>
</evidence>
<feature type="compositionally biased region" description="Acidic residues" evidence="6">
    <location>
        <begin position="194"/>
        <end position="209"/>
    </location>
</feature>
<dbReference type="PANTHER" id="PTHR33284:SF1">
    <property type="entry name" value="RIBOSOMAL PROTEIN L25_GLN-TRNA SYNTHETASE, ANTI-CODON-BINDING DOMAIN-CONTAINING PROTEIN"/>
    <property type="match status" value="1"/>
</dbReference>
<dbReference type="AlphaFoldDB" id="A0A918D3E7"/>
<dbReference type="CDD" id="cd00495">
    <property type="entry name" value="Ribosomal_L25_TL5_CTC"/>
    <property type="match status" value="1"/>
</dbReference>
<gene>
    <name evidence="5 9" type="primary">rplY</name>
    <name evidence="5" type="synonym">ctc</name>
    <name evidence="9" type="ORF">GCM10007971_30470</name>
</gene>
<dbReference type="InterPro" id="IPR037121">
    <property type="entry name" value="Ribosomal_bL25_C"/>
</dbReference>
<accession>A0A918D3E7</accession>
<dbReference type="Pfam" id="PF01386">
    <property type="entry name" value="Ribosomal_L25p"/>
    <property type="match status" value="1"/>
</dbReference>
<comment type="similarity">
    <text evidence="5">Belongs to the bacterial ribosomal protein bL25 family. CTC subfamily.</text>
</comment>
<dbReference type="PANTHER" id="PTHR33284">
    <property type="entry name" value="RIBOSOMAL PROTEIN L25/GLN-TRNA SYNTHETASE, ANTI-CODON-BINDING DOMAIN-CONTAINING PROTEIN"/>
    <property type="match status" value="1"/>
</dbReference>
<proteinExistence type="inferred from homology"/>
<dbReference type="HAMAP" id="MF_01334">
    <property type="entry name" value="Ribosomal_bL25_CTC"/>
    <property type="match status" value="1"/>
</dbReference>
<keyword evidence="2 5" id="KW-0694">RNA-binding</keyword>
<evidence type="ECO:0000259" key="8">
    <source>
        <dbReference type="Pfam" id="PF14693"/>
    </source>
</evidence>
<name>A0A918D3E7_9BACI</name>
<feature type="domain" description="Large ribosomal subunit protein bL25 beta" evidence="8">
    <location>
        <begin position="100"/>
        <end position="182"/>
    </location>
</feature>
<dbReference type="Gene3D" id="2.40.240.10">
    <property type="entry name" value="Ribosomal Protein L25, Chain P"/>
    <property type="match status" value="1"/>
</dbReference>
<comment type="function">
    <text evidence="5">This is one of the proteins that binds to the 5S RNA in the ribosome where it forms part of the central protuberance.</text>
</comment>
<dbReference type="InterPro" id="IPR029751">
    <property type="entry name" value="Ribosomal_L25_dom"/>
</dbReference>
<dbReference type="Gene3D" id="2.170.120.20">
    <property type="entry name" value="Ribosomal protein L25, beta domain"/>
    <property type="match status" value="1"/>
</dbReference>
<dbReference type="GO" id="GO:0008097">
    <property type="term" value="F:5S rRNA binding"/>
    <property type="evidence" value="ECO:0007669"/>
    <property type="project" value="InterPro"/>
</dbReference>
<reference evidence="9" key="2">
    <citation type="submission" date="2020-09" db="EMBL/GenBank/DDBJ databases">
        <authorList>
            <person name="Sun Q."/>
            <person name="Ohkuma M."/>
        </authorList>
    </citation>
    <scope>NUCLEOTIDE SEQUENCE</scope>
    <source>
        <strain evidence="9">JCM 17251</strain>
    </source>
</reference>
<dbReference type="GO" id="GO:0022625">
    <property type="term" value="C:cytosolic large ribosomal subunit"/>
    <property type="evidence" value="ECO:0007669"/>
    <property type="project" value="TreeGrafter"/>
</dbReference>
<comment type="subunit">
    <text evidence="5">Part of the 50S ribosomal subunit; part of the 5S rRNA/L5/L18/L25 subcomplex. Contacts the 5S rRNA. Binds to the 5S rRNA independently of L5 and L18.</text>
</comment>
<keyword evidence="1 5" id="KW-0699">rRNA-binding</keyword>
<dbReference type="GO" id="GO:0003735">
    <property type="term" value="F:structural constituent of ribosome"/>
    <property type="evidence" value="ECO:0007669"/>
    <property type="project" value="InterPro"/>
</dbReference>
<dbReference type="SUPFAM" id="SSF50715">
    <property type="entry name" value="Ribosomal protein L25-like"/>
    <property type="match status" value="1"/>
</dbReference>
<dbReference type="Proteomes" id="UP000624041">
    <property type="component" value="Unassembled WGS sequence"/>
</dbReference>
<evidence type="ECO:0000256" key="1">
    <source>
        <dbReference type="ARBA" id="ARBA00022730"/>
    </source>
</evidence>
<evidence type="ECO:0000313" key="9">
    <source>
        <dbReference type="EMBL" id="GGN63502.1"/>
    </source>
</evidence>
<keyword evidence="3 5" id="KW-0689">Ribosomal protein</keyword>
<evidence type="ECO:0000256" key="5">
    <source>
        <dbReference type="HAMAP-Rule" id="MF_01334"/>
    </source>
</evidence>
<dbReference type="InterPro" id="IPR020930">
    <property type="entry name" value="Ribosomal_uL5_bac-type"/>
</dbReference>
<dbReference type="NCBIfam" id="NF004133">
    <property type="entry name" value="PRK05618.2-4"/>
    <property type="match status" value="1"/>
</dbReference>
<evidence type="ECO:0000259" key="7">
    <source>
        <dbReference type="Pfam" id="PF01386"/>
    </source>
</evidence>
<evidence type="ECO:0000256" key="6">
    <source>
        <dbReference type="SAM" id="MobiDB-lite"/>
    </source>
</evidence>
<comment type="caution">
    <text evidence="9">The sequence shown here is derived from an EMBL/GenBank/DDBJ whole genome shotgun (WGS) entry which is preliminary data.</text>
</comment>
<dbReference type="Pfam" id="PF14693">
    <property type="entry name" value="Ribosomal_TL5_C"/>
    <property type="match status" value="1"/>
</dbReference>
<evidence type="ECO:0000256" key="3">
    <source>
        <dbReference type="ARBA" id="ARBA00022980"/>
    </source>
</evidence>
<evidence type="ECO:0000256" key="2">
    <source>
        <dbReference type="ARBA" id="ARBA00022884"/>
    </source>
</evidence>
<dbReference type="InterPro" id="IPR001021">
    <property type="entry name" value="Ribosomal_bL25_long"/>
</dbReference>
<organism evidence="9 10">
    <name type="scientific">Oceanobacillus indicireducens</name>
    <dbReference type="NCBI Taxonomy" id="1004261"/>
    <lineage>
        <taxon>Bacteria</taxon>
        <taxon>Bacillati</taxon>
        <taxon>Bacillota</taxon>
        <taxon>Bacilli</taxon>
        <taxon>Bacillales</taxon>
        <taxon>Bacillaceae</taxon>
        <taxon>Oceanobacillus</taxon>
    </lineage>
</organism>
<dbReference type="InterPro" id="IPR020057">
    <property type="entry name" value="Ribosomal_bL25_b-dom"/>
</dbReference>
<evidence type="ECO:0000313" key="10">
    <source>
        <dbReference type="Proteomes" id="UP000624041"/>
    </source>
</evidence>
<dbReference type="EMBL" id="BMOS01000027">
    <property type="protein sequence ID" value="GGN63502.1"/>
    <property type="molecule type" value="Genomic_DNA"/>
</dbReference>
<protein>
    <recommendedName>
        <fullName evidence="5">Large ribosomal subunit protein bL25</fullName>
    </recommendedName>
    <alternativeName>
        <fullName evidence="5">General stress protein CTC</fullName>
    </alternativeName>
</protein>